<evidence type="ECO:0000313" key="8">
    <source>
        <dbReference type="Proteomes" id="UP001150925"/>
    </source>
</evidence>
<dbReference type="SUPFAM" id="SSF55486">
    <property type="entry name" value="Metalloproteases ('zincins'), catalytic domain"/>
    <property type="match status" value="1"/>
</dbReference>
<dbReference type="InterPro" id="IPR024079">
    <property type="entry name" value="MetalloPept_cat_dom_sf"/>
</dbReference>
<keyword evidence="8" id="KW-1185">Reference proteome</keyword>
<keyword evidence="4" id="KW-0472">Membrane</keyword>
<feature type="transmembrane region" description="Helical" evidence="4">
    <location>
        <begin position="756"/>
        <end position="779"/>
    </location>
</feature>
<feature type="binding site" evidence="2">
    <location>
        <position position="493"/>
    </location>
    <ligand>
        <name>Zn(2+)</name>
        <dbReference type="ChEBI" id="CHEBI:29105"/>
        <note>catalytic</note>
    </ligand>
</feature>
<dbReference type="Gene3D" id="3.40.390.10">
    <property type="entry name" value="Collagenase (Catalytic Domain)"/>
    <property type="match status" value="1"/>
</dbReference>
<feature type="non-terminal residue" evidence="7">
    <location>
        <position position="1"/>
    </location>
</feature>
<gene>
    <name evidence="7" type="ORF">IWQ62_001316</name>
</gene>
<feature type="domain" description="Peptidase M12B" evidence="6">
    <location>
        <begin position="329"/>
        <end position="544"/>
    </location>
</feature>
<organism evidence="7 8">
    <name type="scientific">Dispira parvispora</name>
    <dbReference type="NCBI Taxonomy" id="1520584"/>
    <lineage>
        <taxon>Eukaryota</taxon>
        <taxon>Fungi</taxon>
        <taxon>Fungi incertae sedis</taxon>
        <taxon>Zoopagomycota</taxon>
        <taxon>Kickxellomycotina</taxon>
        <taxon>Dimargaritomycetes</taxon>
        <taxon>Dimargaritales</taxon>
        <taxon>Dimargaritaceae</taxon>
        <taxon>Dispira</taxon>
    </lineage>
</organism>
<evidence type="ECO:0000259" key="5">
    <source>
        <dbReference type="PROSITE" id="PS50214"/>
    </source>
</evidence>
<dbReference type="Gene3D" id="4.10.70.10">
    <property type="entry name" value="Disintegrin domain"/>
    <property type="match status" value="1"/>
</dbReference>
<dbReference type="GO" id="GO:0004222">
    <property type="term" value="F:metalloendopeptidase activity"/>
    <property type="evidence" value="ECO:0007669"/>
    <property type="project" value="InterPro"/>
</dbReference>
<feature type="binding site" evidence="2">
    <location>
        <position position="483"/>
    </location>
    <ligand>
        <name>Zn(2+)</name>
        <dbReference type="ChEBI" id="CHEBI:29105"/>
        <note>catalytic</note>
    </ligand>
</feature>
<comment type="caution">
    <text evidence="2">Lacks conserved residue(s) required for the propagation of feature annotation.</text>
</comment>
<protein>
    <recommendedName>
        <fullName evidence="9">Zinc metalloprotease</fullName>
    </recommendedName>
</protein>
<keyword evidence="4" id="KW-1133">Transmembrane helix</keyword>
<keyword evidence="2" id="KW-0862">Zinc</keyword>
<dbReference type="Pfam" id="PF00200">
    <property type="entry name" value="Disintegrin"/>
    <property type="match status" value="1"/>
</dbReference>
<feature type="region of interest" description="Disordered" evidence="3">
    <location>
        <begin position="798"/>
        <end position="817"/>
    </location>
</feature>
<evidence type="ECO:0000259" key="6">
    <source>
        <dbReference type="PROSITE" id="PS50215"/>
    </source>
</evidence>
<dbReference type="EMBL" id="JANBPY010000200">
    <property type="protein sequence ID" value="KAJ1968317.1"/>
    <property type="molecule type" value="Genomic_DNA"/>
</dbReference>
<evidence type="ECO:0000256" key="3">
    <source>
        <dbReference type="SAM" id="MobiDB-lite"/>
    </source>
</evidence>
<feature type="domain" description="Disintegrin" evidence="5">
    <location>
        <begin position="566"/>
        <end position="655"/>
    </location>
</feature>
<proteinExistence type="predicted"/>
<evidence type="ECO:0008006" key="9">
    <source>
        <dbReference type="Google" id="ProtNLM"/>
    </source>
</evidence>
<reference evidence="7" key="1">
    <citation type="submission" date="2022-07" db="EMBL/GenBank/DDBJ databases">
        <title>Phylogenomic reconstructions and comparative analyses of Kickxellomycotina fungi.</title>
        <authorList>
            <person name="Reynolds N.K."/>
            <person name="Stajich J.E."/>
            <person name="Barry K."/>
            <person name="Grigoriev I.V."/>
            <person name="Crous P."/>
            <person name="Smith M.E."/>
        </authorList>
    </citation>
    <scope>NUCLEOTIDE SEQUENCE</scope>
    <source>
        <strain evidence="7">RSA 1196</strain>
    </source>
</reference>
<feature type="active site" evidence="2">
    <location>
        <position position="484"/>
    </location>
</feature>
<dbReference type="PANTHER" id="PTHR11905">
    <property type="entry name" value="ADAM A DISINTEGRIN AND METALLOPROTEASE DOMAIN"/>
    <property type="match status" value="1"/>
</dbReference>
<comment type="caution">
    <text evidence="7">The sequence shown here is derived from an EMBL/GenBank/DDBJ whole genome shotgun (WGS) entry which is preliminary data.</text>
</comment>
<dbReference type="Pfam" id="PF13688">
    <property type="entry name" value="Reprolysin_5"/>
    <property type="match status" value="1"/>
</dbReference>
<keyword evidence="1" id="KW-1015">Disulfide bond</keyword>
<feature type="binding site" evidence="2">
    <location>
        <position position="487"/>
    </location>
    <ligand>
        <name>Zn(2+)</name>
        <dbReference type="ChEBI" id="CHEBI:29105"/>
        <note>catalytic</note>
    </ligand>
</feature>
<dbReference type="PANTHER" id="PTHR11905:SF159">
    <property type="entry name" value="ADAM METALLOPROTEASE"/>
    <property type="match status" value="1"/>
</dbReference>
<accession>A0A9W8E8P1</accession>
<evidence type="ECO:0000256" key="2">
    <source>
        <dbReference type="PROSITE-ProRule" id="PRU00276"/>
    </source>
</evidence>
<dbReference type="OrthoDB" id="5951731at2759"/>
<dbReference type="SMART" id="SM00050">
    <property type="entry name" value="DISIN"/>
    <property type="match status" value="1"/>
</dbReference>
<evidence type="ECO:0000313" key="7">
    <source>
        <dbReference type="EMBL" id="KAJ1968317.1"/>
    </source>
</evidence>
<dbReference type="GO" id="GO:0046872">
    <property type="term" value="F:metal ion binding"/>
    <property type="evidence" value="ECO:0007669"/>
    <property type="project" value="UniProtKB-KW"/>
</dbReference>
<dbReference type="InterPro" id="IPR001590">
    <property type="entry name" value="Peptidase_M12B"/>
</dbReference>
<dbReference type="SUPFAM" id="SSF57552">
    <property type="entry name" value="Blood coagulation inhibitor (disintegrin)"/>
    <property type="match status" value="1"/>
</dbReference>
<dbReference type="Proteomes" id="UP001150925">
    <property type="component" value="Unassembled WGS sequence"/>
</dbReference>
<dbReference type="FunFam" id="4.10.70.10:FF:000001">
    <property type="entry name" value="Disintegrin and metalloproteinase domain-containing protein 22"/>
    <property type="match status" value="1"/>
</dbReference>
<sequence length="911" mass="100209">LARYEFPGAISYTVYPRKAPRNQVRSELVRRSLGYNSEVNTQGILINPPDIRHDDVFQLEFRAFNSTFRMLLEPNLHLLHPEATLVTSSTHQEKMNTEKQSVDRSQFKIYKGSVIRLEDTSLHPSFGSASHRLFDHYGQHSFRSEPPGFSNPSTPGDARFTIYETDESGKHVLDGSFRLMDETYFIKPIEVYEETKREDDPTVTSPFLRDPTHRQTKMIIYRSSDYAAHHLPRTQQDVSQGLEFLLHKRDLPSSFAPPAEYRCAALNLPSNQDSASAVVDRHLANQRRPEYLSMPAVPWYEPDGLYRRSSPVNLLRRDTDMQTCPGNRRIVYFGVAADCTYVNAYQTPDKTRAQILSDWNQASAVYERQFNVMLGVIEIQLQDGGCPSTPDSKARWNQACSQDYSIESRLSDFSYWRGQKGKDSAGLWHLMTNCASGSEVGIAWLAKLCVTEVTTQNMGGVSTYVTGTAVSAISRDEWQVVAHEIGHNFGASHDCDERTCPCSEEKGCSCCPCKDQCSCDSNYIMNPTNPTKTDTFSPCSVDSMCSTIASMGHCLQEPGNQTVLDSAMCGNGIKEKGEECDCGTPDECEKDSCCDGTTCKLKPGAKCSDKNDLCCEKCQVKAANTLCRTKYSECDTEEVCDGVSSECPADTRIPDGTSCGPEGQDLECASGQCTSRDAQCVARGGSLNIKERCTLNIGADPCDMQCNDPQNSMACIFLSGSFVDGTTCGWHSKCREGKCKGDNGFYDFLLLFQRNLAVSIPVTIAIVIVIAAIIGTLCCRCCNRGFLFAKGLRRKSPANGEMASVEPTTQVTSAGSGTSRNLPFLPFGNPPNSNQGYTNIPEPAVSPPHNAHFVDPTPYNGPSVVQPGSMGAERGHASSTGNSFHQYPGEIANASSGENFPMQPIRGSGFR</sequence>
<dbReference type="PROSITE" id="PS50214">
    <property type="entry name" value="DISINTEGRIN_2"/>
    <property type="match status" value="1"/>
</dbReference>
<name>A0A9W8E8P1_9FUNG</name>
<dbReference type="InterPro" id="IPR001762">
    <property type="entry name" value="Disintegrin_dom"/>
</dbReference>
<dbReference type="AlphaFoldDB" id="A0A9W8E8P1"/>
<feature type="compositionally biased region" description="Polar residues" evidence="3">
    <location>
        <begin position="806"/>
        <end position="817"/>
    </location>
</feature>
<dbReference type="PROSITE" id="PS50215">
    <property type="entry name" value="ADAM_MEPRO"/>
    <property type="match status" value="1"/>
</dbReference>
<keyword evidence="2" id="KW-0479">Metal-binding</keyword>
<dbReference type="InterPro" id="IPR036436">
    <property type="entry name" value="Disintegrin_dom_sf"/>
</dbReference>
<dbReference type="GO" id="GO:0006508">
    <property type="term" value="P:proteolysis"/>
    <property type="evidence" value="ECO:0007669"/>
    <property type="project" value="InterPro"/>
</dbReference>
<evidence type="ECO:0000256" key="1">
    <source>
        <dbReference type="ARBA" id="ARBA00023157"/>
    </source>
</evidence>
<keyword evidence="4" id="KW-0812">Transmembrane</keyword>
<evidence type="ECO:0000256" key="4">
    <source>
        <dbReference type="SAM" id="Phobius"/>
    </source>
</evidence>